<dbReference type="PRINTS" id="PR00080">
    <property type="entry name" value="SDRFAMILY"/>
</dbReference>
<sequence length="258" mass="28176">MTKPSGRLAGRVAMISGGANGAGAASSRLFARESAKVAIIDRDIEAGRLLEQELTDQGYSAFFVCADVSKVDQAEHAVKATIEKFGQIDILFNHAGIIIVKPFLEFTVDEWDEMMENNAKSAFLMTRLVLPDMLKRGYGVLISTSSSAVRAATHLESLYCASKSAMHQLARAIAVEYRDKGIRSNTICPSFVRTRHGEHEIAQLRKYGIFASEQDVNVMQGRICEPEEVASVALFLASDESSFVNGAEIFVDNTFTAV</sequence>
<dbReference type="Gene3D" id="3.40.50.720">
    <property type="entry name" value="NAD(P)-binding Rossmann-like Domain"/>
    <property type="match status" value="1"/>
</dbReference>
<evidence type="ECO:0000256" key="2">
    <source>
        <dbReference type="ARBA" id="ARBA00023002"/>
    </source>
</evidence>
<dbReference type="PROSITE" id="PS00061">
    <property type="entry name" value="ADH_SHORT"/>
    <property type="match status" value="1"/>
</dbReference>
<dbReference type="PRINTS" id="PR00081">
    <property type="entry name" value="GDHRDH"/>
</dbReference>
<dbReference type="AlphaFoldDB" id="A0A423JXC6"/>
<keyword evidence="2" id="KW-0560">Oxidoreductase</keyword>
<comment type="caution">
    <text evidence="3">The sequence shown here is derived from an EMBL/GenBank/DDBJ whole genome shotgun (WGS) entry which is preliminary data.</text>
</comment>
<dbReference type="Pfam" id="PF13561">
    <property type="entry name" value="adh_short_C2"/>
    <property type="match status" value="1"/>
</dbReference>
<name>A0A423JXC6_9PSED</name>
<evidence type="ECO:0000313" key="4">
    <source>
        <dbReference type="Proteomes" id="UP000286351"/>
    </source>
</evidence>
<evidence type="ECO:0000256" key="1">
    <source>
        <dbReference type="ARBA" id="ARBA00006484"/>
    </source>
</evidence>
<gene>
    <name evidence="3" type="ORF">BK664_01725</name>
</gene>
<evidence type="ECO:0000313" key="3">
    <source>
        <dbReference type="EMBL" id="RON42328.1"/>
    </source>
</evidence>
<dbReference type="PANTHER" id="PTHR43180">
    <property type="entry name" value="3-OXOACYL-(ACYL-CARRIER-PROTEIN) REDUCTASE (AFU_ORTHOLOGUE AFUA_6G11210)"/>
    <property type="match status" value="1"/>
</dbReference>
<dbReference type="Proteomes" id="UP000286351">
    <property type="component" value="Unassembled WGS sequence"/>
</dbReference>
<dbReference type="SUPFAM" id="SSF51735">
    <property type="entry name" value="NAD(P)-binding Rossmann-fold domains"/>
    <property type="match status" value="1"/>
</dbReference>
<dbReference type="InterPro" id="IPR020904">
    <property type="entry name" value="Sc_DH/Rdtase_CS"/>
</dbReference>
<proteinExistence type="inferred from homology"/>
<dbReference type="CDD" id="cd05233">
    <property type="entry name" value="SDR_c"/>
    <property type="match status" value="1"/>
</dbReference>
<dbReference type="EMBL" id="MOBO01000001">
    <property type="protein sequence ID" value="RON42328.1"/>
    <property type="molecule type" value="Genomic_DNA"/>
</dbReference>
<dbReference type="RefSeq" id="WP_123364237.1">
    <property type="nucleotide sequence ID" value="NZ_MOBO01000001.1"/>
</dbReference>
<dbReference type="GO" id="GO:0016491">
    <property type="term" value="F:oxidoreductase activity"/>
    <property type="evidence" value="ECO:0007669"/>
    <property type="project" value="UniProtKB-KW"/>
</dbReference>
<accession>A0A423JXC6</accession>
<dbReference type="InterPro" id="IPR036291">
    <property type="entry name" value="NAD(P)-bd_dom_sf"/>
</dbReference>
<dbReference type="PANTHER" id="PTHR43180:SF66">
    <property type="entry name" value="SHORT-CHAIN DEHYDROGENASE_REDUCTASE FAMILY PROTEIN"/>
    <property type="match status" value="1"/>
</dbReference>
<comment type="similarity">
    <text evidence="1">Belongs to the short-chain dehydrogenases/reductases (SDR) family.</text>
</comment>
<organism evidence="3 4">
    <name type="scientific">Pseudomonas brassicacearum</name>
    <dbReference type="NCBI Taxonomy" id="930166"/>
    <lineage>
        <taxon>Bacteria</taxon>
        <taxon>Pseudomonadati</taxon>
        <taxon>Pseudomonadota</taxon>
        <taxon>Gammaproteobacteria</taxon>
        <taxon>Pseudomonadales</taxon>
        <taxon>Pseudomonadaceae</taxon>
        <taxon>Pseudomonas</taxon>
    </lineage>
</organism>
<reference evidence="3 4" key="1">
    <citation type="submission" date="2016-10" db="EMBL/GenBank/DDBJ databases">
        <title>Comparative genome analysis of multiple Pseudomonas spp. focuses on biocontrol and plant growth promoting traits.</title>
        <authorList>
            <person name="Tao X.-Y."/>
            <person name="Taylor C.G."/>
        </authorList>
    </citation>
    <scope>NUCLEOTIDE SEQUENCE [LARGE SCALE GENOMIC DNA]</scope>
    <source>
        <strain evidence="3 4">38D4</strain>
    </source>
</reference>
<protein>
    <submittedName>
        <fullName evidence="3">Oxidoreductase</fullName>
    </submittedName>
</protein>
<dbReference type="InterPro" id="IPR002347">
    <property type="entry name" value="SDR_fam"/>
</dbReference>
<dbReference type="FunFam" id="3.40.50.720:FF:000084">
    <property type="entry name" value="Short-chain dehydrogenase reductase"/>
    <property type="match status" value="1"/>
</dbReference>